<feature type="region of interest" description="Disordered" evidence="6">
    <location>
        <begin position="1"/>
        <end position="23"/>
    </location>
</feature>
<keyword evidence="8" id="KW-1185">Reference proteome</keyword>
<evidence type="ECO:0000256" key="1">
    <source>
        <dbReference type="ARBA" id="ARBA00002190"/>
    </source>
</evidence>
<proteinExistence type="inferred from homology"/>
<comment type="function">
    <text evidence="1">Required for the transposition of the insertion element.</text>
</comment>
<reference evidence="8" key="1">
    <citation type="journal article" date="2019" name="Int. J. Syst. Evol. Microbiol.">
        <title>The Global Catalogue of Microorganisms (GCM) 10K type strain sequencing project: providing services to taxonomists for standard genome sequencing and annotation.</title>
        <authorList>
            <consortium name="The Broad Institute Genomics Platform"/>
            <consortium name="The Broad Institute Genome Sequencing Center for Infectious Disease"/>
            <person name="Wu L."/>
            <person name="Ma J."/>
        </authorList>
    </citation>
    <scope>NUCLEOTIDE SEQUENCE [LARGE SCALE GENOMIC DNA]</scope>
    <source>
        <strain evidence="8">KCTC 32255</strain>
    </source>
</reference>
<name>A0ABW2C3P2_9PSEU</name>
<dbReference type="Pfam" id="PF00872">
    <property type="entry name" value="Transposase_mut"/>
    <property type="match status" value="1"/>
</dbReference>
<sequence length="453" mass="49647">MTSDAVSADKEIKKSGRQLSPEQAAAAAMVGEARERGLALTGPDGLLKLFTKNVLETALNEEMTEHLGHEKNRAELDRESTNIRNGTRPKTVVSDAAGEVDIDVPRDRESTFEPKIVKKRQRRLTDVDEIVLSLYAKGLTTGEISAHFAEIYGASVSKETVSRITDKVIAEMAEWASRPLEPVYAALFIDAVHVKVRDGQVANRPFYAAIGVTVDGRKDVLGLWAGTGGEGAKYWMSVLVDLKNRGVRDVFFLVCDGLKGLPEVVEQVWPQTIVQTCLIHLIRNSFRLTSRKHADALKRDLKAIYEAPNAGAAEAALDELDEKWSKKYPAMIRLWRNAWTEFVPFLDYDIEIRRLLCSTNAIESLNARYRRAVRARGHFLLVTWNLTAAGIISLRCYHGLRRRFGHGGAGGEVAGPGSARAGSCLVAGVDRSGSGPADDRRVCAGPGRVSAGL</sequence>
<dbReference type="PANTHER" id="PTHR33217">
    <property type="entry name" value="TRANSPOSASE FOR INSERTION SEQUENCE ELEMENT IS1081"/>
    <property type="match status" value="1"/>
</dbReference>
<keyword evidence="3" id="KW-0815">Transposition</keyword>
<comment type="caution">
    <text evidence="7">The sequence shown here is derived from an EMBL/GenBank/DDBJ whole genome shotgun (WGS) entry which is preliminary data.</text>
</comment>
<dbReference type="EMBL" id="JBHSXX010000001">
    <property type="protein sequence ID" value="MFC6869469.1"/>
    <property type="molecule type" value="Genomic_DNA"/>
</dbReference>
<evidence type="ECO:0000256" key="3">
    <source>
        <dbReference type="ARBA" id="ARBA00022578"/>
    </source>
</evidence>
<organism evidence="7 8">
    <name type="scientific">Haloechinothrix salitolerans</name>
    <dbReference type="NCBI Taxonomy" id="926830"/>
    <lineage>
        <taxon>Bacteria</taxon>
        <taxon>Bacillati</taxon>
        <taxon>Actinomycetota</taxon>
        <taxon>Actinomycetes</taxon>
        <taxon>Pseudonocardiales</taxon>
        <taxon>Pseudonocardiaceae</taxon>
        <taxon>Haloechinothrix</taxon>
    </lineage>
</organism>
<evidence type="ECO:0000256" key="6">
    <source>
        <dbReference type="SAM" id="MobiDB-lite"/>
    </source>
</evidence>
<keyword evidence="4" id="KW-0238">DNA-binding</keyword>
<dbReference type="RefSeq" id="WP_390221084.1">
    <property type="nucleotide sequence ID" value="NZ_JBHSXX010000001.1"/>
</dbReference>
<comment type="similarity">
    <text evidence="2">Belongs to the transposase mutator family.</text>
</comment>
<protein>
    <submittedName>
        <fullName evidence="7">IS256 family transposase</fullName>
    </submittedName>
</protein>
<evidence type="ECO:0000256" key="5">
    <source>
        <dbReference type="ARBA" id="ARBA00023172"/>
    </source>
</evidence>
<evidence type="ECO:0000256" key="4">
    <source>
        <dbReference type="ARBA" id="ARBA00023125"/>
    </source>
</evidence>
<keyword evidence="5" id="KW-0233">DNA recombination</keyword>
<evidence type="ECO:0000256" key="2">
    <source>
        <dbReference type="ARBA" id="ARBA00010961"/>
    </source>
</evidence>
<evidence type="ECO:0000313" key="7">
    <source>
        <dbReference type="EMBL" id="MFC6869469.1"/>
    </source>
</evidence>
<dbReference type="InterPro" id="IPR001207">
    <property type="entry name" value="Transposase_mutator"/>
</dbReference>
<dbReference type="NCBIfam" id="NF033543">
    <property type="entry name" value="transpos_IS256"/>
    <property type="match status" value="1"/>
</dbReference>
<dbReference type="PROSITE" id="PS01007">
    <property type="entry name" value="TRANSPOSASE_MUTATOR"/>
    <property type="match status" value="1"/>
</dbReference>
<evidence type="ECO:0000313" key="8">
    <source>
        <dbReference type="Proteomes" id="UP001596337"/>
    </source>
</evidence>
<dbReference type="Proteomes" id="UP001596337">
    <property type="component" value="Unassembled WGS sequence"/>
</dbReference>
<dbReference type="PANTHER" id="PTHR33217:SF8">
    <property type="entry name" value="MUTATOR FAMILY TRANSPOSASE"/>
    <property type="match status" value="1"/>
</dbReference>
<gene>
    <name evidence="7" type="ORF">ACFQGD_20230</name>
</gene>
<accession>A0ABW2C3P2</accession>